<proteinExistence type="predicted"/>
<dbReference type="EMBL" id="CP034183">
    <property type="protein sequence ID" value="AZI41756.1"/>
    <property type="molecule type" value="Genomic_DNA"/>
</dbReference>
<evidence type="ECO:0000259" key="2">
    <source>
        <dbReference type="Pfam" id="PF13529"/>
    </source>
</evidence>
<feature type="domain" description="Peptidase C39-like" evidence="2">
    <location>
        <begin position="187"/>
        <end position="317"/>
    </location>
</feature>
<dbReference type="KEGG" id="dph:EHF33_02490"/>
<dbReference type="Proteomes" id="UP000276417">
    <property type="component" value="Chromosome 1"/>
</dbReference>
<protein>
    <submittedName>
        <fullName evidence="3">Peptidase C39 family protein</fullName>
    </submittedName>
</protein>
<feature type="signal peptide" evidence="1">
    <location>
        <begin position="1"/>
        <end position="19"/>
    </location>
</feature>
<evidence type="ECO:0000313" key="3">
    <source>
        <dbReference type="EMBL" id="AZI41756.1"/>
    </source>
</evidence>
<evidence type="ECO:0000256" key="1">
    <source>
        <dbReference type="SAM" id="SignalP"/>
    </source>
</evidence>
<dbReference type="RefSeq" id="WP_124867582.1">
    <property type="nucleotide sequence ID" value="NZ_CP034183.1"/>
</dbReference>
<dbReference type="Gene3D" id="3.90.70.10">
    <property type="entry name" value="Cysteine proteinases"/>
    <property type="match status" value="1"/>
</dbReference>
<gene>
    <name evidence="3" type="ORF">EHF33_02490</name>
</gene>
<feature type="chain" id="PRO_5017932969" evidence="1">
    <location>
        <begin position="20"/>
        <end position="362"/>
    </location>
</feature>
<sequence length="362" mass="38161">MIKAAALLSFLALSPATLALKMQNAVSTTTVLEQPADFNTGKMQGLILSEGRVKLAPNTQVGTLSGTVSGLSAYDELIPSWNALTPAGSSLTLEVKPAGASRFYSFGTWQSAAGRSSLDGQKDSFGQVLTDTLRLSKKVGGFDYRLTLMASGAGPSLSLLAFNTSDRSRRMAAAGAAGDKTRWNKVLNVPLRSQMLYKDGGEVWCSPTSTSMILAYYGVSFSVPDAAAATYDTAYDGTGNWPFNTAFAAEQGLRALVTRLPSLREAERYIAAGFPLGVSLGWKAGELPGAAIPASSGHLMVLVGFDAQGNPVLNDPAAPTNAGVRRSYPRAAFERLWLSHSGGLVYLISRPDQALPPAVPFQ</sequence>
<name>A0A3G8YKZ5_9DEIO</name>
<reference evidence="3 4" key="1">
    <citation type="submission" date="2018-11" db="EMBL/GenBank/DDBJ databases">
        <title>Deinococcus shelandsis sp. nov., isolated from South Shetland Islands soil of Antarctica.</title>
        <authorList>
            <person name="Tian J."/>
        </authorList>
    </citation>
    <scope>NUCLEOTIDE SEQUENCE [LARGE SCALE GENOMIC DNA]</scope>
    <source>
        <strain evidence="3 4">S14-83T</strain>
    </source>
</reference>
<dbReference type="CDD" id="cd02549">
    <property type="entry name" value="Peptidase_C39A"/>
    <property type="match status" value="1"/>
</dbReference>
<keyword evidence="1" id="KW-0732">Signal</keyword>
<organism evidence="3 4">
    <name type="scientific">Deinococcus psychrotolerans</name>
    <dbReference type="NCBI Taxonomy" id="2489213"/>
    <lineage>
        <taxon>Bacteria</taxon>
        <taxon>Thermotogati</taxon>
        <taxon>Deinococcota</taxon>
        <taxon>Deinococci</taxon>
        <taxon>Deinococcales</taxon>
        <taxon>Deinococcaceae</taxon>
        <taxon>Deinococcus</taxon>
    </lineage>
</organism>
<dbReference type="AlphaFoldDB" id="A0A3G8YKZ5"/>
<dbReference type="InterPro" id="IPR039564">
    <property type="entry name" value="Peptidase_C39-like"/>
</dbReference>
<dbReference type="OrthoDB" id="9789941at2"/>
<dbReference type="Pfam" id="PF13529">
    <property type="entry name" value="Peptidase_C39_2"/>
    <property type="match status" value="1"/>
</dbReference>
<accession>A0A3G8YKZ5</accession>
<dbReference type="InterPro" id="IPR039563">
    <property type="entry name" value="Peptidase_C39_single_dom"/>
</dbReference>
<evidence type="ECO:0000313" key="4">
    <source>
        <dbReference type="Proteomes" id="UP000276417"/>
    </source>
</evidence>
<keyword evidence="4" id="KW-1185">Reference proteome</keyword>